<protein>
    <submittedName>
        <fullName evidence="3">Response regulator transcription factor</fullName>
    </submittedName>
</protein>
<comment type="caution">
    <text evidence="3">The sequence shown here is derived from an EMBL/GenBank/DDBJ whole genome shotgun (WGS) entry which is preliminary data.</text>
</comment>
<dbReference type="Pfam" id="PF00196">
    <property type="entry name" value="GerE"/>
    <property type="match status" value="1"/>
</dbReference>
<name>A0ABW4P966_9NOCA</name>
<dbReference type="RefSeq" id="WP_378487013.1">
    <property type="nucleotide sequence ID" value="NZ_JBHUFB010000019.1"/>
</dbReference>
<evidence type="ECO:0000313" key="3">
    <source>
        <dbReference type="EMBL" id="MFD1814531.1"/>
    </source>
</evidence>
<dbReference type="InterPro" id="IPR016032">
    <property type="entry name" value="Sig_transdc_resp-reg_C-effctor"/>
</dbReference>
<feature type="region of interest" description="Disordered" evidence="1">
    <location>
        <begin position="1"/>
        <end position="30"/>
    </location>
</feature>
<keyword evidence="4" id="KW-1185">Reference proteome</keyword>
<dbReference type="Gene3D" id="1.10.10.10">
    <property type="entry name" value="Winged helix-like DNA-binding domain superfamily/Winged helix DNA-binding domain"/>
    <property type="match status" value="1"/>
</dbReference>
<dbReference type="InterPro" id="IPR036388">
    <property type="entry name" value="WH-like_DNA-bd_sf"/>
</dbReference>
<dbReference type="InterPro" id="IPR000792">
    <property type="entry name" value="Tscrpt_reg_LuxR_C"/>
</dbReference>
<organism evidence="3 4">
    <name type="scientific">Rhodococcus gannanensis</name>
    <dbReference type="NCBI Taxonomy" id="1960308"/>
    <lineage>
        <taxon>Bacteria</taxon>
        <taxon>Bacillati</taxon>
        <taxon>Actinomycetota</taxon>
        <taxon>Actinomycetes</taxon>
        <taxon>Mycobacteriales</taxon>
        <taxon>Nocardiaceae</taxon>
        <taxon>Rhodococcus</taxon>
    </lineage>
</organism>
<evidence type="ECO:0000259" key="2">
    <source>
        <dbReference type="PROSITE" id="PS50043"/>
    </source>
</evidence>
<feature type="domain" description="HTH luxR-type" evidence="2">
    <location>
        <begin position="26"/>
        <end position="96"/>
    </location>
</feature>
<accession>A0ABW4P966</accession>
<sequence>MTFASIDHLRRPMVHPASREPHPMSRGLRRPHLSPREIEVLLHWLRCDSKNEVAAGLFLSIGTVNTHLARIRAKYRDVGRSAPTKAALVARAVQDGLIELHEL</sequence>
<reference evidence="4" key="1">
    <citation type="journal article" date="2019" name="Int. J. Syst. Evol. Microbiol.">
        <title>The Global Catalogue of Microorganisms (GCM) 10K type strain sequencing project: providing services to taxonomists for standard genome sequencing and annotation.</title>
        <authorList>
            <consortium name="The Broad Institute Genomics Platform"/>
            <consortium name="The Broad Institute Genome Sequencing Center for Infectious Disease"/>
            <person name="Wu L."/>
            <person name="Ma J."/>
        </authorList>
    </citation>
    <scope>NUCLEOTIDE SEQUENCE [LARGE SCALE GENOMIC DNA]</scope>
    <source>
        <strain evidence="4">DT72</strain>
    </source>
</reference>
<gene>
    <name evidence="3" type="ORF">ACFSJG_20135</name>
</gene>
<proteinExistence type="predicted"/>
<evidence type="ECO:0000256" key="1">
    <source>
        <dbReference type="SAM" id="MobiDB-lite"/>
    </source>
</evidence>
<dbReference type="EMBL" id="JBHUFB010000019">
    <property type="protein sequence ID" value="MFD1814531.1"/>
    <property type="molecule type" value="Genomic_DNA"/>
</dbReference>
<dbReference type="Proteomes" id="UP001597286">
    <property type="component" value="Unassembled WGS sequence"/>
</dbReference>
<dbReference type="SMART" id="SM00421">
    <property type="entry name" value="HTH_LUXR"/>
    <property type="match status" value="1"/>
</dbReference>
<evidence type="ECO:0000313" key="4">
    <source>
        <dbReference type="Proteomes" id="UP001597286"/>
    </source>
</evidence>
<dbReference type="PROSITE" id="PS50043">
    <property type="entry name" value="HTH_LUXR_2"/>
    <property type="match status" value="1"/>
</dbReference>
<dbReference type="SUPFAM" id="SSF46894">
    <property type="entry name" value="C-terminal effector domain of the bipartite response regulators"/>
    <property type="match status" value="1"/>
</dbReference>